<name>A0A0L0FHW0_9EUKA</name>
<dbReference type="Pfam" id="PF07896">
    <property type="entry name" value="DUF1674"/>
    <property type="match status" value="1"/>
</dbReference>
<evidence type="ECO:0000256" key="3">
    <source>
        <dbReference type="SAM" id="MobiDB-lite"/>
    </source>
</evidence>
<dbReference type="InterPro" id="IPR012875">
    <property type="entry name" value="SDHF4"/>
</dbReference>
<dbReference type="RefSeq" id="XP_014149958.1">
    <property type="nucleotide sequence ID" value="XM_014294483.1"/>
</dbReference>
<reference evidence="4 5" key="1">
    <citation type="submission" date="2011-02" db="EMBL/GenBank/DDBJ databases">
        <title>The Genome Sequence of Sphaeroforma arctica JP610.</title>
        <authorList>
            <consortium name="The Broad Institute Genome Sequencing Platform"/>
            <person name="Russ C."/>
            <person name="Cuomo C."/>
            <person name="Young S.K."/>
            <person name="Zeng Q."/>
            <person name="Gargeya S."/>
            <person name="Alvarado L."/>
            <person name="Berlin A."/>
            <person name="Chapman S.B."/>
            <person name="Chen Z."/>
            <person name="Freedman E."/>
            <person name="Gellesch M."/>
            <person name="Goldberg J."/>
            <person name="Griggs A."/>
            <person name="Gujja S."/>
            <person name="Heilman E."/>
            <person name="Heiman D."/>
            <person name="Howarth C."/>
            <person name="Mehta T."/>
            <person name="Neiman D."/>
            <person name="Pearson M."/>
            <person name="Roberts A."/>
            <person name="Saif S."/>
            <person name="Shea T."/>
            <person name="Shenoy N."/>
            <person name="Sisk P."/>
            <person name="Stolte C."/>
            <person name="Sykes S."/>
            <person name="White J."/>
            <person name="Yandava C."/>
            <person name="Burger G."/>
            <person name="Gray M.W."/>
            <person name="Holland P.W.H."/>
            <person name="King N."/>
            <person name="Lang F.B.F."/>
            <person name="Roger A.J."/>
            <person name="Ruiz-Trillo I."/>
            <person name="Haas B."/>
            <person name="Nusbaum C."/>
            <person name="Birren B."/>
        </authorList>
    </citation>
    <scope>NUCLEOTIDE SEQUENCE [LARGE SCALE GENOMIC DNA]</scope>
    <source>
        <strain evidence="4 5">JP610</strain>
    </source>
</reference>
<dbReference type="GeneID" id="25911935"/>
<dbReference type="EMBL" id="KQ243279">
    <property type="protein sequence ID" value="KNC76056.1"/>
    <property type="molecule type" value="Genomic_DNA"/>
</dbReference>
<evidence type="ECO:0000313" key="5">
    <source>
        <dbReference type="Proteomes" id="UP000054560"/>
    </source>
</evidence>
<sequence>GKARLDDAMIEDILLTFDENDTELSDDEGIPKGQTQRMNEEMDLAKQANEPNLAATEALSSNPLTYVNPKTGEIGGPRGPEPVRYGDWEVKGRCSDF</sequence>
<feature type="non-terminal residue" evidence="4">
    <location>
        <position position="1"/>
    </location>
</feature>
<protein>
    <recommendedName>
        <fullName evidence="2">Succinate dehydrogenase assembly factor 4, mitochondrial</fullName>
    </recommendedName>
</protein>
<dbReference type="AlphaFoldDB" id="A0A0L0FHW0"/>
<dbReference type="STRING" id="667725.A0A0L0FHW0"/>
<accession>A0A0L0FHW0</accession>
<dbReference type="PANTHER" id="PTHR28524:SF3">
    <property type="entry name" value="SUCCINATE DEHYDROGENASE ASSEMBLY FACTOR 4, MITOCHONDRIAL"/>
    <property type="match status" value="1"/>
</dbReference>
<evidence type="ECO:0000256" key="2">
    <source>
        <dbReference type="ARBA" id="ARBA00022170"/>
    </source>
</evidence>
<feature type="region of interest" description="Disordered" evidence="3">
    <location>
        <begin position="63"/>
        <end position="83"/>
    </location>
</feature>
<dbReference type="GO" id="GO:0005739">
    <property type="term" value="C:mitochondrion"/>
    <property type="evidence" value="ECO:0007669"/>
    <property type="project" value="TreeGrafter"/>
</dbReference>
<dbReference type="OrthoDB" id="201362at2759"/>
<evidence type="ECO:0000313" key="4">
    <source>
        <dbReference type="EMBL" id="KNC76056.1"/>
    </source>
</evidence>
<dbReference type="GO" id="GO:0034553">
    <property type="term" value="P:mitochondrial respiratory chain complex II assembly"/>
    <property type="evidence" value="ECO:0007669"/>
    <property type="project" value="TreeGrafter"/>
</dbReference>
<comment type="similarity">
    <text evidence="1">Belongs to the SDHAF4 family.</text>
</comment>
<dbReference type="Proteomes" id="UP000054560">
    <property type="component" value="Unassembled WGS sequence"/>
</dbReference>
<dbReference type="eggNOG" id="KOG3245">
    <property type="taxonomic scope" value="Eukaryota"/>
</dbReference>
<dbReference type="PANTHER" id="PTHR28524">
    <property type="entry name" value="SUCCINATE DEHYDROGENASE ASSEMBLY FACTOR 4, MITOCHONDRIAL"/>
    <property type="match status" value="1"/>
</dbReference>
<gene>
    <name evidence="4" type="ORF">SARC_11431</name>
</gene>
<evidence type="ECO:0000256" key="1">
    <source>
        <dbReference type="ARBA" id="ARBA00005701"/>
    </source>
</evidence>
<keyword evidence="5" id="KW-1185">Reference proteome</keyword>
<proteinExistence type="inferred from homology"/>
<organism evidence="4 5">
    <name type="scientific">Sphaeroforma arctica JP610</name>
    <dbReference type="NCBI Taxonomy" id="667725"/>
    <lineage>
        <taxon>Eukaryota</taxon>
        <taxon>Ichthyosporea</taxon>
        <taxon>Ichthyophonida</taxon>
        <taxon>Sphaeroforma</taxon>
    </lineage>
</organism>